<keyword evidence="11" id="KW-0539">Nucleus</keyword>
<dbReference type="FunFam" id="3.30.160.60:FF:001498">
    <property type="entry name" value="Zinc finger protein 404"/>
    <property type="match status" value="1"/>
</dbReference>
<dbReference type="InterPro" id="IPR013087">
    <property type="entry name" value="Znf_C2H2_type"/>
</dbReference>
<keyword evidence="7" id="KW-0862">Zinc</keyword>
<evidence type="ECO:0000313" key="13">
    <source>
        <dbReference type="Proteomes" id="UP001732780"/>
    </source>
</evidence>
<reference evidence="14" key="1">
    <citation type="submission" date="2025-08" db="UniProtKB">
        <authorList>
            <consortium name="RefSeq"/>
        </authorList>
    </citation>
    <scope>IDENTIFICATION</scope>
    <source>
        <tissue evidence="14">Blood</tissue>
    </source>
</reference>
<dbReference type="GO" id="GO:0005634">
    <property type="term" value="C:nucleus"/>
    <property type="evidence" value="ECO:0007669"/>
    <property type="project" value="UniProtKB-SubCell"/>
</dbReference>
<keyword evidence="5" id="KW-0677">Repeat</keyword>
<comment type="function">
    <text evidence="1">May be involved in transcriptional regulation.</text>
</comment>
<dbReference type="PANTHER" id="PTHR24381">
    <property type="entry name" value="ZINC FINGER PROTEIN"/>
    <property type="match status" value="1"/>
</dbReference>
<dbReference type="GO" id="GO:0008270">
    <property type="term" value="F:zinc ion binding"/>
    <property type="evidence" value="ECO:0007669"/>
    <property type="project" value="UniProtKB-KW"/>
</dbReference>
<name>A0A9W3GF77_CAMBA</name>
<evidence type="ECO:0000256" key="4">
    <source>
        <dbReference type="ARBA" id="ARBA00022723"/>
    </source>
</evidence>
<evidence type="ECO:0000256" key="2">
    <source>
        <dbReference type="ARBA" id="ARBA00004123"/>
    </source>
</evidence>
<dbReference type="FunFam" id="3.30.160.60:FF:000016">
    <property type="entry name" value="zinc finger protein 37 homolog"/>
    <property type="match status" value="1"/>
</dbReference>
<dbReference type="InterPro" id="IPR036236">
    <property type="entry name" value="Znf_C2H2_sf"/>
</dbReference>
<dbReference type="FunFam" id="3.30.160.60:FF:001381">
    <property type="entry name" value="zinc finger protein 566 isoform X2"/>
    <property type="match status" value="1"/>
</dbReference>
<dbReference type="PROSITE" id="PS00028">
    <property type="entry name" value="ZINC_FINGER_C2H2_1"/>
    <property type="match status" value="8"/>
</dbReference>
<dbReference type="FunFam" id="3.30.160.60:FF:000352">
    <property type="entry name" value="zinc finger protein 3 homolog"/>
    <property type="match status" value="1"/>
</dbReference>
<dbReference type="AlphaFoldDB" id="A0A9W3GF77"/>
<dbReference type="PROSITE" id="PS50157">
    <property type="entry name" value="ZINC_FINGER_C2H2_2"/>
    <property type="match status" value="8"/>
</dbReference>
<dbReference type="SMART" id="SM00355">
    <property type="entry name" value="ZnF_C2H2"/>
    <property type="match status" value="8"/>
</dbReference>
<evidence type="ECO:0000256" key="8">
    <source>
        <dbReference type="ARBA" id="ARBA00023015"/>
    </source>
</evidence>
<evidence type="ECO:0000256" key="5">
    <source>
        <dbReference type="ARBA" id="ARBA00022737"/>
    </source>
</evidence>
<keyword evidence="6 12" id="KW-0863">Zinc-finger</keyword>
<gene>
    <name evidence="14" type="primary">LOC105074517</name>
</gene>
<evidence type="ECO:0000256" key="11">
    <source>
        <dbReference type="ARBA" id="ARBA00023242"/>
    </source>
</evidence>
<dbReference type="RefSeq" id="XP_045377895.2">
    <property type="nucleotide sequence ID" value="XM_045521939.2"/>
</dbReference>
<dbReference type="Pfam" id="PF00096">
    <property type="entry name" value="zf-C2H2"/>
    <property type="match status" value="8"/>
</dbReference>
<evidence type="ECO:0000256" key="7">
    <source>
        <dbReference type="ARBA" id="ARBA00022833"/>
    </source>
</evidence>
<dbReference type="PANTHER" id="PTHR24381:SF390">
    <property type="entry name" value="ZINC FINGER PROTEIN 37 HOMOLOG"/>
    <property type="match status" value="1"/>
</dbReference>
<dbReference type="FunFam" id="3.30.160.60:FF:000017">
    <property type="entry name" value="zinc finger protein 62 homolog"/>
    <property type="match status" value="1"/>
</dbReference>
<keyword evidence="10" id="KW-0804">Transcription</keyword>
<evidence type="ECO:0000256" key="6">
    <source>
        <dbReference type="ARBA" id="ARBA00022771"/>
    </source>
</evidence>
<evidence type="ECO:0000256" key="1">
    <source>
        <dbReference type="ARBA" id="ARBA00003767"/>
    </source>
</evidence>
<dbReference type="KEGG" id="cbai:105074517"/>
<dbReference type="FunFam" id="3.30.160.60:FF:000688">
    <property type="entry name" value="zinc finger protein 197 isoform X1"/>
    <property type="match status" value="1"/>
</dbReference>
<evidence type="ECO:0000256" key="12">
    <source>
        <dbReference type="PROSITE-ProRule" id="PRU00042"/>
    </source>
</evidence>
<evidence type="ECO:0000313" key="14">
    <source>
        <dbReference type="RefSeq" id="XP_045377895.2"/>
    </source>
</evidence>
<dbReference type="FunFam" id="3.30.160.60:FF:002343">
    <property type="entry name" value="Zinc finger protein 33A"/>
    <property type="match status" value="1"/>
</dbReference>
<organism evidence="13 14">
    <name type="scientific">Camelus bactrianus</name>
    <name type="common">Bactrian camel</name>
    <dbReference type="NCBI Taxonomy" id="9837"/>
    <lineage>
        <taxon>Eukaryota</taxon>
        <taxon>Metazoa</taxon>
        <taxon>Chordata</taxon>
        <taxon>Craniata</taxon>
        <taxon>Vertebrata</taxon>
        <taxon>Euteleostomi</taxon>
        <taxon>Mammalia</taxon>
        <taxon>Eutheria</taxon>
        <taxon>Laurasiatheria</taxon>
        <taxon>Artiodactyla</taxon>
        <taxon>Tylopoda</taxon>
        <taxon>Camelidae</taxon>
        <taxon>Camelus</taxon>
    </lineage>
</organism>
<dbReference type="SUPFAM" id="SSF57667">
    <property type="entry name" value="beta-beta-alpha zinc fingers"/>
    <property type="match status" value="5"/>
</dbReference>
<accession>A0A9W3GF77</accession>
<comment type="subcellular location">
    <subcellularLocation>
        <location evidence="2">Nucleus</location>
    </subcellularLocation>
</comment>
<keyword evidence="4" id="KW-0479">Metal-binding</keyword>
<protein>
    <submittedName>
        <fullName evidence="14">Uncharacterized protein LOC105074517 isoform X1</fullName>
    </submittedName>
</protein>
<dbReference type="GO" id="GO:0000981">
    <property type="term" value="F:DNA-binding transcription factor activity, RNA polymerase II-specific"/>
    <property type="evidence" value="ECO:0007669"/>
    <property type="project" value="TreeGrafter"/>
</dbReference>
<evidence type="ECO:0000256" key="9">
    <source>
        <dbReference type="ARBA" id="ARBA00023125"/>
    </source>
</evidence>
<sequence length="532" mass="58983">MMLRDDSGCLCEWPHSPESPCRLPPCVYLFCGSSNAHFGESPRRPLALSPGPRLLNPHTHIPSFSQLLAPQRAHEPSSPPWSAELSGLRNQAAWCCIPAQLPLDYVDGLKSTLFSVSCSLSQCRGRPAAHLGASQPRDAAAVTGAAEPLFTSSPSLLRCPVPKPELPYLLDPGKKLWTVKRRLSQSTTSGDRGRTKTTDPAASQSGSSEGCLPRRSLFQEGSGVSILGKARKPGGPSEKLRGHLRTGAVPQKKTLLGKMNPECGDLGMGDSLCSKDLQDRVSTGDVPHEGESCGSREDPLFHRGKNSYTCKECGKGFVKNRFFLRHQQTHTGVKHYTCKKCGKTFLKKVDLVEHRSIHIREKLYECIKCGKAFRRKSHLTEHQRIHSGEKPFGCTECGKAFIRKSHLTEHKRSHSGEKPYVCSECGKAFAHQSDFIRHQRTHTGEKPFECKECGKAFGDSSSVTRHMRCHSREKPYECSECGKTYSYSSTLSTHQKVHSGVKAYKCKRCGKAFYKKEGLRQHQRTHTGDTPF</sequence>
<proteinExistence type="inferred from homology"/>
<dbReference type="Proteomes" id="UP001732780">
    <property type="component" value="Chromosome 9"/>
</dbReference>
<dbReference type="GO" id="GO:0000977">
    <property type="term" value="F:RNA polymerase II transcription regulatory region sequence-specific DNA binding"/>
    <property type="evidence" value="ECO:0007669"/>
    <property type="project" value="TreeGrafter"/>
</dbReference>
<dbReference type="FunFam" id="3.30.160.60:FF:000099">
    <property type="entry name" value="Zinc finger protein 79"/>
    <property type="match status" value="1"/>
</dbReference>
<evidence type="ECO:0000256" key="10">
    <source>
        <dbReference type="ARBA" id="ARBA00023163"/>
    </source>
</evidence>
<keyword evidence="8" id="KW-0805">Transcription regulation</keyword>
<evidence type="ECO:0000256" key="3">
    <source>
        <dbReference type="ARBA" id="ARBA00006991"/>
    </source>
</evidence>
<keyword evidence="9" id="KW-0238">DNA-binding</keyword>
<keyword evidence="13" id="KW-1185">Reference proteome</keyword>
<dbReference type="Gene3D" id="3.30.160.60">
    <property type="entry name" value="Classic Zinc Finger"/>
    <property type="match status" value="8"/>
</dbReference>
<comment type="similarity">
    <text evidence="3">Belongs to the krueppel C2H2-type zinc-finger protein family.</text>
</comment>